<evidence type="ECO:0000313" key="2">
    <source>
        <dbReference type="Proteomes" id="UP000326737"/>
    </source>
</evidence>
<dbReference type="Proteomes" id="UP000326737">
    <property type="component" value="Segment"/>
</dbReference>
<dbReference type="KEGG" id="vg:77930668"/>
<dbReference type="EMBL" id="MN428053">
    <property type="protein sequence ID" value="QFP96648.1"/>
    <property type="molecule type" value="Genomic_DNA"/>
</dbReference>
<accession>A0A5P8DCD0</accession>
<sequence length="102" mass="11559">MERSSRRCSVMSRSAQPHPFSLGSDFKVGDRVTWTAELPDGAIEMAGTIVDHSAWAPLFSHWVRVTHGEQYIDTWAAHEFNLEPGALNGLLYLFDEQMEHLD</sequence>
<reference evidence="1 2" key="1">
    <citation type="submission" date="2019-09" db="EMBL/GenBank/DDBJ databases">
        <authorList>
            <person name="Silva M.P."/>
            <person name="Gonzalez K."/>
            <person name="Koka A.K."/>
            <person name="Cabrera L."/>
            <person name="Cambron D.A."/>
            <person name="Diaz-Ariza A.M."/>
            <person name="Escobar S.L."/>
            <person name="Gali A.E."/>
            <person name="Garcia A."/>
            <person name="Gonzalez K.S."/>
            <person name="Mejia V.A."/>
            <person name="Morales N.J."/>
            <person name="Puente P.E."/>
            <person name="Ramos S.M."/>
            <person name="Rivera A.M."/>
            <person name="Ruas A.M."/>
            <person name="Ruiz E.O."/>
            <person name="Rustin G.O."/>
            <person name="Santana P.N."/>
            <person name="Alonso A."/>
            <person name="Arias E."/>
            <person name="Boaretto D."/>
            <person name="Casey G.B."/>
            <person name="Fernandez S.D."/>
            <person name="Flores B.C."/>
            <person name="Gonzalez C.A."/>
            <person name="Hernandez L.A."/>
            <person name="Lormand T.I."/>
            <person name="Oro J.D."/>
            <person name="Pineiro L."/>
            <person name="Quintana A.E."/>
            <person name="Solorzano G.E."/>
            <person name="Waikel P.A."/>
            <person name="Dougan K.E."/>
            <person name="Rodriguez-Lanetty M."/>
            <person name="Ball S.L."/>
            <person name="Garlena R.A."/>
            <person name="Russell D.A."/>
            <person name="Pope W.H."/>
            <person name="Jacobs-Sera D."/>
            <person name="Hatfull G.F."/>
        </authorList>
    </citation>
    <scope>NUCLEOTIDE SEQUENCE [LARGE SCALE GENOMIC DNA]</scope>
</reference>
<dbReference type="GeneID" id="77930668"/>
<protein>
    <submittedName>
        <fullName evidence="1">Uncharacterized protein</fullName>
    </submittedName>
</protein>
<organism evidence="1 2">
    <name type="scientific">Gordonia phage Denise</name>
    <dbReference type="NCBI Taxonomy" id="2652879"/>
    <lineage>
        <taxon>Viruses</taxon>
        <taxon>Duplodnaviria</taxon>
        <taxon>Heunggongvirae</taxon>
        <taxon>Uroviricota</taxon>
        <taxon>Caudoviricetes</taxon>
        <taxon>Denisevirus</taxon>
        <taxon>Denisevirus denise</taxon>
    </lineage>
</organism>
<keyword evidence="2" id="KW-1185">Reference proteome</keyword>
<gene>
    <name evidence="1" type="primary">32</name>
    <name evidence="1" type="ORF">SEA_DENISE_32</name>
</gene>
<name>A0A5P8DCD0_9CAUD</name>
<evidence type="ECO:0000313" key="1">
    <source>
        <dbReference type="EMBL" id="QFP96648.1"/>
    </source>
</evidence>
<proteinExistence type="predicted"/>
<dbReference type="RefSeq" id="YP_010654815.1">
    <property type="nucleotide sequence ID" value="NC_070816.1"/>
</dbReference>